<dbReference type="KEGG" id="cpro:CPRO_25230"/>
<dbReference type="InterPro" id="IPR038763">
    <property type="entry name" value="DHH_sf"/>
</dbReference>
<name>A0A0X8VDR6_ANAPI</name>
<keyword evidence="3" id="KW-0378">Hydrolase</keyword>
<feature type="domain" description="DDH" evidence="1">
    <location>
        <begin position="20"/>
        <end position="157"/>
    </location>
</feature>
<evidence type="ECO:0000313" key="5">
    <source>
        <dbReference type="Proteomes" id="UP000068026"/>
    </source>
</evidence>
<proteinExistence type="predicted"/>
<evidence type="ECO:0000259" key="1">
    <source>
        <dbReference type="Pfam" id="PF01368"/>
    </source>
</evidence>
<dbReference type="SUPFAM" id="SSF64182">
    <property type="entry name" value="DHH phosphoesterases"/>
    <property type="match status" value="1"/>
</dbReference>
<dbReference type="PANTHER" id="PTHR47618:SF1">
    <property type="entry name" value="BIFUNCTIONAL OLIGORIBONUCLEASE AND PAP PHOSPHATASE NRNA"/>
    <property type="match status" value="1"/>
</dbReference>
<dbReference type="Proteomes" id="UP000184204">
    <property type="component" value="Unassembled WGS sequence"/>
</dbReference>
<sequence>MKGMNDSLEKIREIISAHQNIVLCGHINPDGDAIGANLALAASLKKAGKNVQVLLRPYAPKYEVIPNGNLVVQKEDVTRAELFIALDCGDVGRFDWIEDVFKGAQCTMNIDHHASNSFFGEYNYVEENASSTCEIVYNLLKEFFPIDEEIASALYAGLIYDTGGFRHSSTTTDTMQAAGELMSYGIPFTKIYNALFDSRSFSEMKIMGRAFDKSELCLDGKVIFTSITMVDMEECKGTNKELDAIINYIKGVNDVKIACFLYEKNEMDVKASFRGNDGYDVCALAQKFGGGGHVKAAGCTIVAPLATAKEMVFAEIEKML</sequence>
<dbReference type="EMBL" id="CP014223">
    <property type="protein sequence ID" value="AMJ42071.1"/>
    <property type="molecule type" value="Genomic_DNA"/>
</dbReference>
<dbReference type="PANTHER" id="PTHR47618">
    <property type="entry name" value="BIFUNCTIONAL OLIGORIBONUCLEASE AND PAP PHOSPHATASE NRNA"/>
    <property type="match status" value="1"/>
</dbReference>
<evidence type="ECO:0000313" key="3">
    <source>
        <dbReference type="EMBL" id="AMJ42071.1"/>
    </source>
</evidence>
<dbReference type="RefSeq" id="WP_066052300.1">
    <property type="nucleotide sequence ID" value="NZ_CP014223.1"/>
</dbReference>
<dbReference type="EC" id="3.1.-.-" evidence="3"/>
<gene>
    <name evidence="3" type="primary">nrnA_1</name>
    <name evidence="3" type="ORF">CPRO_25230</name>
    <name evidence="4" type="ORF">SAMN02745151_00892</name>
</gene>
<dbReference type="OrthoDB" id="9803668at2"/>
<reference evidence="5" key="2">
    <citation type="submission" date="2016-01" db="EMBL/GenBank/DDBJ databases">
        <authorList>
            <person name="Poehlein A."/>
            <person name="Schlien K."/>
            <person name="Gottschalk G."/>
            <person name="Buckel W."/>
            <person name="Daniel R."/>
        </authorList>
    </citation>
    <scope>NUCLEOTIDE SEQUENCE [LARGE SCALE GENOMIC DNA]</scope>
    <source>
        <strain evidence="5">X2</strain>
    </source>
</reference>
<dbReference type="GO" id="GO:0008441">
    <property type="term" value="F:3'(2'),5'-bisphosphate nucleotidase activity"/>
    <property type="evidence" value="ECO:0007669"/>
    <property type="project" value="UniProtKB-EC"/>
</dbReference>
<reference evidence="3 5" key="1">
    <citation type="journal article" date="2016" name="Genome Announc.">
        <title>Complete Genome Sequence of the Amino Acid-Fermenting Clostridium propionicum X2 (DSM 1682).</title>
        <authorList>
            <person name="Poehlein A."/>
            <person name="Schlien K."/>
            <person name="Chowdhury N.P."/>
            <person name="Gottschalk G."/>
            <person name="Buckel W."/>
            <person name="Daniel R."/>
        </authorList>
    </citation>
    <scope>NUCLEOTIDE SEQUENCE [LARGE SCALE GENOMIC DNA]</scope>
    <source>
        <strain evidence="3 5">X2</strain>
    </source>
</reference>
<dbReference type="Gene3D" id="3.90.1640.10">
    <property type="entry name" value="inorganic pyrophosphatase (n-terminal core)"/>
    <property type="match status" value="1"/>
</dbReference>
<evidence type="ECO:0000313" key="4">
    <source>
        <dbReference type="EMBL" id="SHE50787.1"/>
    </source>
</evidence>
<keyword evidence="5" id="KW-1185">Reference proteome</keyword>
<dbReference type="EC" id="3.1.3.7" evidence="3"/>
<dbReference type="EMBL" id="FQUA01000003">
    <property type="protein sequence ID" value="SHE50787.1"/>
    <property type="molecule type" value="Genomic_DNA"/>
</dbReference>
<dbReference type="Pfam" id="PF01368">
    <property type="entry name" value="DHH"/>
    <property type="match status" value="1"/>
</dbReference>
<accession>A0A0X8VDR6</accession>
<dbReference type="Pfam" id="PF02272">
    <property type="entry name" value="DHHA1"/>
    <property type="match status" value="1"/>
</dbReference>
<reference evidence="4" key="4">
    <citation type="submission" date="2016-11" db="EMBL/GenBank/DDBJ databases">
        <authorList>
            <person name="Varghese N."/>
            <person name="Submissions S."/>
        </authorList>
    </citation>
    <scope>NUCLEOTIDE SEQUENCE</scope>
    <source>
        <strain evidence="4">DSM 1682</strain>
    </source>
</reference>
<reference evidence="6" key="3">
    <citation type="submission" date="2016-11" db="EMBL/GenBank/DDBJ databases">
        <authorList>
            <person name="Jaros S."/>
            <person name="Januszkiewicz K."/>
            <person name="Wedrychowicz H."/>
        </authorList>
    </citation>
    <scope>NUCLEOTIDE SEQUENCE [LARGE SCALE GENOMIC DNA]</scope>
    <source>
        <strain evidence="6">DSM 1682</strain>
    </source>
</reference>
<evidence type="ECO:0000313" key="6">
    <source>
        <dbReference type="Proteomes" id="UP000184204"/>
    </source>
</evidence>
<dbReference type="InterPro" id="IPR001667">
    <property type="entry name" value="DDH_dom"/>
</dbReference>
<dbReference type="Proteomes" id="UP000068026">
    <property type="component" value="Chromosome"/>
</dbReference>
<dbReference type="InterPro" id="IPR003156">
    <property type="entry name" value="DHHA1_dom"/>
</dbReference>
<dbReference type="AlphaFoldDB" id="A0A0X8VDR6"/>
<dbReference type="InterPro" id="IPR051319">
    <property type="entry name" value="Oligoribo/pAp-PDE_c-di-AMP_PDE"/>
</dbReference>
<dbReference type="GO" id="GO:0003676">
    <property type="term" value="F:nucleic acid binding"/>
    <property type="evidence" value="ECO:0007669"/>
    <property type="project" value="InterPro"/>
</dbReference>
<feature type="domain" description="DHHA1" evidence="2">
    <location>
        <begin position="235"/>
        <end position="303"/>
    </location>
</feature>
<dbReference type="Gene3D" id="3.10.310.30">
    <property type="match status" value="1"/>
</dbReference>
<organism evidence="4 6">
    <name type="scientific">Anaerotignum propionicum DSM 1682</name>
    <dbReference type="NCBI Taxonomy" id="991789"/>
    <lineage>
        <taxon>Bacteria</taxon>
        <taxon>Bacillati</taxon>
        <taxon>Bacillota</taxon>
        <taxon>Clostridia</taxon>
        <taxon>Lachnospirales</taxon>
        <taxon>Anaerotignaceae</taxon>
        <taxon>Anaerotignum</taxon>
    </lineage>
</organism>
<protein>
    <submittedName>
        <fullName evidence="3">Bifunctional oligoribonuclease and PAP phosphatase NrnA</fullName>
        <ecNumber evidence="3">3.1.-.-</ecNumber>
        <ecNumber evidence="3">3.1.3.7</ecNumber>
    </submittedName>
    <submittedName>
        <fullName evidence="4">Phosphoesterase RecJ domain-containing protein</fullName>
    </submittedName>
</protein>
<evidence type="ECO:0000259" key="2">
    <source>
        <dbReference type="Pfam" id="PF02272"/>
    </source>
</evidence>